<dbReference type="EMBL" id="BAABKC010000147">
    <property type="protein sequence ID" value="GAA5081904.1"/>
    <property type="molecule type" value="Genomic_DNA"/>
</dbReference>
<organism evidence="2 3">
    <name type="scientific">Streptomyces similanensis</name>
    <dbReference type="NCBI Taxonomy" id="1274988"/>
    <lineage>
        <taxon>Bacteria</taxon>
        <taxon>Bacillati</taxon>
        <taxon>Actinomycetota</taxon>
        <taxon>Actinomycetes</taxon>
        <taxon>Kitasatosporales</taxon>
        <taxon>Streptomycetaceae</taxon>
        <taxon>Streptomyces</taxon>
    </lineage>
</organism>
<feature type="domain" description="Restriction endonuclease type IV Mrr" evidence="1">
    <location>
        <begin position="19"/>
        <end position="113"/>
    </location>
</feature>
<reference evidence="3" key="1">
    <citation type="journal article" date="2019" name="Int. J. Syst. Evol. Microbiol.">
        <title>The Global Catalogue of Microorganisms (GCM) 10K type strain sequencing project: providing services to taxonomists for standard genome sequencing and annotation.</title>
        <authorList>
            <consortium name="The Broad Institute Genomics Platform"/>
            <consortium name="The Broad Institute Genome Sequencing Center for Infectious Disease"/>
            <person name="Wu L."/>
            <person name="Ma J."/>
        </authorList>
    </citation>
    <scope>NUCLEOTIDE SEQUENCE [LARGE SCALE GENOMIC DNA]</scope>
    <source>
        <strain evidence="3">JCM 18410</strain>
    </source>
</reference>
<dbReference type="SUPFAM" id="SSF52980">
    <property type="entry name" value="Restriction endonuclease-like"/>
    <property type="match status" value="1"/>
</dbReference>
<dbReference type="Proteomes" id="UP001500124">
    <property type="component" value="Unassembled WGS sequence"/>
</dbReference>
<sequence>MVTEGDSEPKRPRSARHRWREYEQEVATLVDSLDAGTAVQHNRYAVGRISGVRRQLDAVVEGHLAGQHVCIVIEAKLYKRSVSIGTIDEFIGKMLDVGCDRGVLYAAGGFTDGRSHARATLGTLRCVLLTPSIGPVATVHRDSHGAPDVMERMPNLAESALEAHLNVIVGYNRTAEYEKWVASGHTMLYRQHQDRR</sequence>
<evidence type="ECO:0000313" key="3">
    <source>
        <dbReference type="Proteomes" id="UP001500124"/>
    </source>
</evidence>
<name>A0ABP9LSK9_9ACTN</name>
<protein>
    <recommendedName>
        <fullName evidence="1">Restriction endonuclease type IV Mrr domain-containing protein</fullName>
    </recommendedName>
</protein>
<evidence type="ECO:0000313" key="2">
    <source>
        <dbReference type="EMBL" id="GAA5081904.1"/>
    </source>
</evidence>
<gene>
    <name evidence="2" type="ORF">GCM10023336_76100</name>
</gene>
<dbReference type="RefSeq" id="WP_345672614.1">
    <property type="nucleotide sequence ID" value="NZ_BAABKC010000147.1"/>
</dbReference>
<dbReference type="InterPro" id="IPR007560">
    <property type="entry name" value="Restrct_endonuc_IV_Mrr"/>
</dbReference>
<dbReference type="InterPro" id="IPR011335">
    <property type="entry name" value="Restrct_endonuc-II-like"/>
</dbReference>
<comment type="caution">
    <text evidence="2">The sequence shown here is derived from an EMBL/GenBank/DDBJ whole genome shotgun (WGS) entry which is preliminary data.</text>
</comment>
<proteinExistence type="predicted"/>
<keyword evidence="3" id="KW-1185">Reference proteome</keyword>
<dbReference type="Pfam" id="PF04471">
    <property type="entry name" value="Mrr_cat"/>
    <property type="match status" value="1"/>
</dbReference>
<evidence type="ECO:0000259" key="1">
    <source>
        <dbReference type="Pfam" id="PF04471"/>
    </source>
</evidence>
<accession>A0ABP9LSK9</accession>